<dbReference type="AlphaFoldDB" id="W4LG94"/>
<proteinExistence type="predicted"/>
<evidence type="ECO:0000313" key="2">
    <source>
        <dbReference type="EMBL" id="ETW96740.1"/>
    </source>
</evidence>
<dbReference type="Proteomes" id="UP000019140">
    <property type="component" value="Unassembled WGS sequence"/>
</dbReference>
<protein>
    <recommendedName>
        <fullName evidence="1">Calcineurin-like phosphoesterase domain-containing protein</fullName>
    </recommendedName>
</protein>
<keyword evidence="3" id="KW-1185">Reference proteome</keyword>
<dbReference type="PANTHER" id="PTHR42850">
    <property type="entry name" value="METALLOPHOSPHOESTERASE"/>
    <property type="match status" value="1"/>
</dbReference>
<name>W4LG94_9BACT</name>
<dbReference type="InterPro" id="IPR004843">
    <property type="entry name" value="Calcineurin-like_PHP"/>
</dbReference>
<dbReference type="GO" id="GO:0008803">
    <property type="term" value="F:bis(5'-nucleosyl)-tetraphosphatase (symmetrical) activity"/>
    <property type="evidence" value="ECO:0007669"/>
    <property type="project" value="TreeGrafter"/>
</dbReference>
<dbReference type="SUPFAM" id="SSF56300">
    <property type="entry name" value="Metallo-dependent phosphatases"/>
    <property type="match status" value="1"/>
</dbReference>
<dbReference type="Gene3D" id="3.60.21.10">
    <property type="match status" value="1"/>
</dbReference>
<sequence length="227" mass="25777">MDYAVGDIHGCLDKALRLLDRLNYDPAADRLIFLGDYIDRGPDSKGVVDLMLRLQHENPNNIFLMGNHEDNFLTYVQACIDGEQGNYWLSEPFFAGGGVTTLQSYCPSLRQPAHPKHIEEIPSEHLQFLSQLPLYWQDATYLLVHAGVRPGIPLERQYENDLLRIRRPFLFTPHGLDKCVVFGHTPFRNVLWEADKIGIDTGACFQVAGYGNLTGLCLQTQQIFQTQ</sequence>
<dbReference type="GO" id="GO:0110154">
    <property type="term" value="P:RNA decapping"/>
    <property type="evidence" value="ECO:0007669"/>
    <property type="project" value="TreeGrafter"/>
</dbReference>
<reference evidence="2 3" key="1">
    <citation type="journal article" date="2014" name="Nature">
        <title>An environmental bacterial taxon with a large and distinct metabolic repertoire.</title>
        <authorList>
            <person name="Wilson M.C."/>
            <person name="Mori T."/>
            <person name="Ruckert C."/>
            <person name="Uria A.R."/>
            <person name="Helf M.J."/>
            <person name="Takada K."/>
            <person name="Gernert C."/>
            <person name="Steffens U.A."/>
            <person name="Heycke N."/>
            <person name="Schmitt S."/>
            <person name="Rinke C."/>
            <person name="Helfrich E.J."/>
            <person name="Brachmann A.O."/>
            <person name="Gurgui C."/>
            <person name="Wakimoto T."/>
            <person name="Kracht M."/>
            <person name="Crusemann M."/>
            <person name="Hentschel U."/>
            <person name="Abe I."/>
            <person name="Matsunaga S."/>
            <person name="Kalinowski J."/>
            <person name="Takeyama H."/>
            <person name="Piel J."/>
        </authorList>
    </citation>
    <scope>NUCLEOTIDE SEQUENCE [LARGE SCALE GENOMIC DNA]</scope>
    <source>
        <strain evidence="3">TSY2</strain>
    </source>
</reference>
<dbReference type="PATRIC" id="fig|1429439.4.peg.7648"/>
<dbReference type="HOGENOM" id="CLU_023125_4_1_7"/>
<dbReference type="PANTHER" id="PTHR42850:SF4">
    <property type="entry name" value="ZINC-DEPENDENT ENDOPOLYPHOSPHATASE"/>
    <property type="match status" value="1"/>
</dbReference>
<gene>
    <name evidence="2" type="ORF">ETSY2_45905</name>
</gene>
<dbReference type="GO" id="GO:0005737">
    <property type="term" value="C:cytoplasm"/>
    <property type="evidence" value="ECO:0007669"/>
    <property type="project" value="TreeGrafter"/>
</dbReference>
<dbReference type="CDD" id="cd00144">
    <property type="entry name" value="MPP_PPP_family"/>
    <property type="match status" value="1"/>
</dbReference>
<dbReference type="InterPro" id="IPR050126">
    <property type="entry name" value="Ap4A_hydrolase"/>
</dbReference>
<evidence type="ECO:0000313" key="3">
    <source>
        <dbReference type="Proteomes" id="UP000019140"/>
    </source>
</evidence>
<dbReference type="GO" id="GO:0016791">
    <property type="term" value="F:phosphatase activity"/>
    <property type="evidence" value="ECO:0007669"/>
    <property type="project" value="TreeGrafter"/>
</dbReference>
<comment type="caution">
    <text evidence="2">The sequence shown here is derived from an EMBL/GenBank/DDBJ whole genome shotgun (WGS) entry which is preliminary data.</text>
</comment>
<dbReference type="PRINTS" id="PR00114">
    <property type="entry name" value="STPHPHTASE"/>
</dbReference>
<organism evidence="2 3">
    <name type="scientific">Candidatus Entotheonella gemina</name>
    <dbReference type="NCBI Taxonomy" id="1429439"/>
    <lineage>
        <taxon>Bacteria</taxon>
        <taxon>Pseudomonadati</taxon>
        <taxon>Nitrospinota/Tectimicrobiota group</taxon>
        <taxon>Candidatus Tectimicrobiota</taxon>
        <taxon>Candidatus Entotheonellia</taxon>
        <taxon>Candidatus Entotheonellales</taxon>
        <taxon>Candidatus Entotheonellaceae</taxon>
        <taxon>Candidatus Entotheonella</taxon>
    </lineage>
</organism>
<dbReference type="EMBL" id="AZHX01002146">
    <property type="protein sequence ID" value="ETW96740.1"/>
    <property type="molecule type" value="Genomic_DNA"/>
</dbReference>
<dbReference type="InterPro" id="IPR029052">
    <property type="entry name" value="Metallo-depent_PP-like"/>
</dbReference>
<accession>W4LG94</accession>
<dbReference type="Pfam" id="PF00149">
    <property type="entry name" value="Metallophos"/>
    <property type="match status" value="1"/>
</dbReference>
<evidence type="ECO:0000259" key="1">
    <source>
        <dbReference type="Pfam" id="PF00149"/>
    </source>
</evidence>
<feature type="domain" description="Calcineurin-like phosphoesterase" evidence="1">
    <location>
        <begin position="4"/>
        <end position="186"/>
    </location>
</feature>
<dbReference type="InterPro" id="IPR006186">
    <property type="entry name" value="Ser/Thr-sp_prot-phosphatase"/>
</dbReference>